<evidence type="ECO:0008006" key="4">
    <source>
        <dbReference type="Google" id="ProtNLM"/>
    </source>
</evidence>
<dbReference type="AlphaFoldDB" id="A0A2R5F7C8"/>
<sequence>MKAVIAFLLIAFTTSASAVSRIDIQIGQLTQSGIQAENINASLDMEGRWQGKAMLKRAELSEVAKNYKQLPVTVTQGTASGQAHFSGSNTQLERLSADIRLQDVAFNDTEGSHAGEKISATVKADIARVKDHWQWQDDIRWLGGEVFWQPLYFPSGGHVLAARGWWQNDVLAVEEGRVVFNGVGSLAFQGRIDTAAKSLTKLDLSGKALQAAQGYELLAKPFLDKTMLGNLEMAGTLDVQASYAGGRVQAFNLGLHDADVEDKNGRFAIYKVNAAIPWSLNAVTDANVGFDGGRILQLTLGKTTLPARLEGWSLTAPEWKIPVLDGVLSLQDISLALIDGKWHGHLATSIAPISMSEFSHAMGWPHMEGKLAASIPLVTYSDGLLTTDGAMGFDIFDGHITVDKLVMREPLGRAPRLNTDISMRGLDMDLLTRTFAFGAMEGRLDGDVAGLELSSWKPVKFDASFRSSPGKYPKKISQRAVENISALGGAGAAAAIQRSFLRFFKEFNYDRIGLSCRLRNGICAMDGVEPAKDGYIIVKGSGIPAITVMGYNHSVSWEELLGRLQRVTQGNRPVIK</sequence>
<organism evidence="2 3">
    <name type="scientific">Novimethylophilus kurashikiensis</name>
    <dbReference type="NCBI Taxonomy" id="1825523"/>
    <lineage>
        <taxon>Bacteria</taxon>
        <taxon>Pseudomonadati</taxon>
        <taxon>Pseudomonadota</taxon>
        <taxon>Betaproteobacteria</taxon>
        <taxon>Nitrosomonadales</taxon>
        <taxon>Methylophilaceae</taxon>
        <taxon>Novimethylophilus</taxon>
    </lineage>
</organism>
<comment type="caution">
    <text evidence="2">The sequence shown here is derived from an EMBL/GenBank/DDBJ whole genome shotgun (WGS) entry which is preliminary data.</text>
</comment>
<evidence type="ECO:0000313" key="3">
    <source>
        <dbReference type="Proteomes" id="UP000245081"/>
    </source>
</evidence>
<feature type="signal peptide" evidence="1">
    <location>
        <begin position="1"/>
        <end position="18"/>
    </location>
</feature>
<feature type="chain" id="PRO_5015308021" description="Dicarboxylate transport domain-containing protein" evidence="1">
    <location>
        <begin position="19"/>
        <end position="576"/>
    </location>
</feature>
<dbReference type="EMBL" id="BDOQ01000001">
    <property type="protein sequence ID" value="GBG12544.1"/>
    <property type="molecule type" value="Genomic_DNA"/>
</dbReference>
<name>A0A2R5F7C8_9PROT</name>
<protein>
    <recommendedName>
        <fullName evidence="4">Dicarboxylate transport domain-containing protein</fullName>
    </recommendedName>
</protein>
<proteinExistence type="predicted"/>
<keyword evidence="1" id="KW-0732">Signal</keyword>
<dbReference type="OrthoDB" id="6191549at2"/>
<gene>
    <name evidence="2" type="ORF">NMK_0075</name>
</gene>
<dbReference type="RefSeq" id="WP_109013778.1">
    <property type="nucleotide sequence ID" value="NZ_BDOQ01000001.1"/>
</dbReference>
<keyword evidence="3" id="KW-1185">Reference proteome</keyword>
<dbReference type="Proteomes" id="UP000245081">
    <property type="component" value="Unassembled WGS sequence"/>
</dbReference>
<reference evidence="2 3" key="1">
    <citation type="journal article" date="2018" name="Environ. Microbiol.">
        <title>Isolation and genomic characterization of Novimethylophilus kurashikiensis gen. nov. sp. nov., a new lanthanide-dependent methylotrophic species of Methylophilaceae.</title>
        <authorList>
            <person name="Lv H."/>
            <person name="Sahin N."/>
            <person name="Tani A."/>
        </authorList>
    </citation>
    <scope>NUCLEOTIDE SEQUENCE [LARGE SCALE GENOMIC DNA]</scope>
    <source>
        <strain evidence="2 3">La2-4</strain>
    </source>
</reference>
<evidence type="ECO:0000313" key="2">
    <source>
        <dbReference type="EMBL" id="GBG12544.1"/>
    </source>
</evidence>
<evidence type="ECO:0000256" key="1">
    <source>
        <dbReference type="SAM" id="SignalP"/>
    </source>
</evidence>
<accession>A0A2R5F7C8</accession>